<gene>
    <name evidence="2" type="ORF">BN12_2130007</name>
</gene>
<dbReference type="Proteomes" id="UP000035721">
    <property type="component" value="Unassembled WGS sequence"/>
</dbReference>
<comment type="caution">
    <text evidence="2">The sequence shown here is derived from an EMBL/GenBank/DDBJ whole genome shotgun (WGS) entry which is preliminary data.</text>
</comment>
<dbReference type="GO" id="GO:0016491">
    <property type="term" value="F:oxidoreductase activity"/>
    <property type="evidence" value="ECO:0007669"/>
    <property type="project" value="InterPro"/>
</dbReference>
<keyword evidence="3" id="KW-1185">Reference proteome</keyword>
<dbReference type="PANTHER" id="PTHR13887">
    <property type="entry name" value="GLUTATHIONE S-TRANSFERASE KAPPA"/>
    <property type="match status" value="1"/>
</dbReference>
<proteinExistence type="predicted"/>
<dbReference type="Pfam" id="PF01323">
    <property type="entry name" value="DSBA"/>
    <property type="match status" value="1"/>
</dbReference>
<accession>A0A077LXS6</accession>
<dbReference type="InterPro" id="IPR001853">
    <property type="entry name" value="DSBA-like_thioredoxin_dom"/>
</dbReference>
<dbReference type="AlphaFoldDB" id="A0A077LXS6"/>
<dbReference type="CDD" id="cd03024">
    <property type="entry name" value="DsbA_FrnE"/>
    <property type="match status" value="1"/>
</dbReference>
<feature type="domain" description="DSBA-like thioredoxin" evidence="1">
    <location>
        <begin position="15"/>
        <end position="224"/>
    </location>
</feature>
<dbReference type="Gene3D" id="3.40.30.10">
    <property type="entry name" value="Glutaredoxin"/>
    <property type="match status" value="1"/>
</dbReference>
<organism evidence="2 3">
    <name type="scientific">Nostocoides japonicum T1-X7</name>
    <dbReference type="NCBI Taxonomy" id="1194083"/>
    <lineage>
        <taxon>Bacteria</taxon>
        <taxon>Bacillati</taxon>
        <taxon>Actinomycetota</taxon>
        <taxon>Actinomycetes</taxon>
        <taxon>Micrococcales</taxon>
        <taxon>Intrasporangiaceae</taxon>
        <taxon>Nostocoides</taxon>
    </lineage>
</organism>
<dbReference type="PANTHER" id="PTHR13887:SF41">
    <property type="entry name" value="THIOREDOXIN SUPERFAMILY PROTEIN"/>
    <property type="match status" value="1"/>
</dbReference>
<evidence type="ECO:0000259" key="1">
    <source>
        <dbReference type="Pfam" id="PF01323"/>
    </source>
</evidence>
<dbReference type="SUPFAM" id="SSF52833">
    <property type="entry name" value="Thioredoxin-like"/>
    <property type="match status" value="1"/>
</dbReference>
<sequence length="232" mass="24529">MTTVSPEPAQDHHVVVDMWVDVVCPWCYIGKHRVHDAIAASEHPAEVTVVHHAYELDPEAPVGSGESVSASLAAKYGTDLAGVARMQARVVEAAQPDGIHLDLASQVRANTFDAHRLVALALAMGGPPLQGAMVERLFSAHFAEGLAVDDHPTLQRLAAEAGLDERRVASILASEEYADAVRADEDLARRIGVTGVPFTVAGPPEGRKVAVSGAQPVEVFGELLAAAQHPHD</sequence>
<reference evidence="2 3" key="1">
    <citation type="journal article" date="2013" name="ISME J.">
        <title>A metabolic model for members of the genus Tetrasphaera involved in enhanced biological phosphorus removal.</title>
        <authorList>
            <person name="Kristiansen R."/>
            <person name="Nguyen H.T.T."/>
            <person name="Saunders A.M."/>
            <person name="Nielsen J.L."/>
            <person name="Wimmer R."/>
            <person name="Le V.Q."/>
            <person name="McIlroy S.J."/>
            <person name="Petrovski S."/>
            <person name="Seviour R.J."/>
            <person name="Calteau A."/>
            <person name="Nielsen K.L."/>
            <person name="Nielsen P.H."/>
        </authorList>
    </citation>
    <scope>NUCLEOTIDE SEQUENCE [LARGE SCALE GENOMIC DNA]</scope>
    <source>
        <strain evidence="2 3">T1-X7</strain>
    </source>
</reference>
<evidence type="ECO:0000313" key="2">
    <source>
        <dbReference type="EMBL" id="CCH77682.1"/>
    </source>
</evidence>
<protein>
    <submittedName>
        <fullName evidence="2">DSBA oxidoreductase</fullName>
    </submittedName>
</protein>
<dbReference type="InterPro" id="IPR036249">
    <property type="entry name" value="Thioredoxin-like_sf"/>
</dbReference>
<dbReference type="EMBL" id="CAJB01000128">
    <property type="protein sequence ID" value="CCH77682.1"/>
    <property type="molecule type" value="Genomic_DNA"/>
</dbReference>
<name>A0A077LXS6_9MICO</name>
<dbReference type="RefSeq" id="WP_235432457.1">
    <property type="nucleotide sequence ID" value="NZ_HF570958.1"/>
</dbReference>
<evidence type="ECO:0000313" key="3">
    <source>
        <dbReference type="Proteomes" id="UP000035721"/>
    </source>
</evidence>
<dbReference type="STRING" id="1194083.BN12_2130007"/>